<accession>A0A3Q7Q6G6</accession>
<feature type="compositionally biased region" description="Pro residues" evidence="1">
    <location>
        <begin position="149"/>
        <end position="162"/>
    </location>
</feature>
<feature type="region of interest" description="Disordered" evidence="1">
    <location>
        <begin position="68"/>
        <end position="342"/>
    </location>
</feature>
<keyword evidence="2" id="KW-1185">Reference proteome</keyword>
<reference evidence="3" key="2">
    <citation type="submission" date="2025-08" db="UniProtKB">
        <authorList>
            <consortium name="RefSeq"/>
        </authorList>
    </citation>
    <scope>IDENTIFICATION</scope>
    <source>
        <tissue evidence="3">Blood</tissue>
    </source>
</reference>
<dbReference type="Proteomes" id="UP000286641">
    <property type="component" value="Unplaced"/>
</dbReference>
<sequence length="347" mass="36584">MEQNQNPRQEVERRAGPKNRKSRWDVGLKSGVSGPGRPSLVLGAPLAEQRPPPVQAWARVRQGSVFLSVSQSPKPGPWPVDSGAGSPPPGRTPKLRGRRCPARPAPYLAGAVLRRRRRRRRRRGGWAAQSHIVPGRGGRSQLRRGGPAPAAPVPQPPAPPRAPRCVPSGGRFREGWGDPPSAARPGAGSGGPEGGGGRAASARPAALPPRLAGPLAPALSARQGRSPGASAEPPAPPQSPRCPAPARISRNPGFDPPPGPVPGSPRFLRHPSPRWAFVHQDPRPSATHSFREARPLSAPDRLPDRLEEGPESGVIPVHPAPPFPPKLPQNAFLGLGSQGPRRSCVLC</sequence>
<feature type="compositionally biased region" description="Gly residues" evidence="1">
    <location>
        <begin position="187"/>
        <end position="198"/>
    </location>
</feature>
<evidence type="ECO:0000256" key="1">
    <source>
        <dbReference type="SAM" id="MobiDB-lite"/>
    </source>
</evidence>
<reference key="1">
    <citation type="submission" date="2019-01" db="UniProtKB">
        <authorList>
            <consortium name="RefSeq"/>
        </authorList>
    </citation>
    <scope>IDENTIFICATION</scope>
</reference>
<feature type="region of interest" description="Disordered" evidence="1">
    <location>
        <begin position="1"/>
        <end position="55"/>
    </location>
</feature>
<dbReference type="InParanoid" id="A0A3Q7Q6G6"/>
<dbReference type="AlphaFoldDB" id="A0A3Q7Q6G6"/>
<feature type="compositionally biased region" description="Pro residues" evidence="1">
    <location>
        <begin position="254"/>
        <end position="263"/>
    </location>
</feature>
<dbReference type="RefSeq" id="XP_025741394.1">
    <property type="nucleotide sequence ID" value="XM_025885609.1"/>
</dbReference>
<feature type="compositionally biased region" description="Low complexity" evidence="1">
    <location>
        <begin position="199"/>
        <end position="232"/>
    </location>
</feature>
<feature type="compositionally biased region" description="Pro residues" evidence="1">
    <location>
        <begin position="233"/>
        <end position="243"/>
    </location>
</feature>
<name>A0A3Q7Q6G6_CALUR</name>
<feature type="compositionally biased region" description="Pro residues" evidence="1">
    <location>
        <begin position="318"/>
        <end position="327"/>
    </location>
</feature>
<proteinExistence type="predicted"/>
<gene>
    <name evidence="3" type="primary">LOC112834141</name>
</gene>
<evidence type="ECO:0000313" key="3">
    <source>
        <dbReference type="RefSeq" id="XP_025741394.1"/>
    </source>
</evidence>
<organism evidence="2 3">
    <name type="scientific">Callorhinus ursinus</name>
    <name type="common">Northern fur seal</name>
    <dbReference type="NCBI Taxonomy" id="34884"/>
    <lineage>
        <taxon>Eukaryota</taxon>
        <taxon>Metazoa</taxon>
        <taxon>Chordata</taxon>
        <taxon>Craniata</taxon>
        <taxon>Vertebrata</taxon>
        <taxon>Euteleostomi</taxon>
        <taxon>Mammalia</taxon>
        <taxon>Eutheria</taxon>
        <taxon>Laurasiatheria</taxon>
        <taxon>Carnivora</taxon>
        <taxon>Caniformia</taxon>
        <taxon>Pinnipedia</taxon>
        <taxon>Otariidae</taxon>
        <taxon>Callorhinus</taxon>
    </lineage>
</organism>
<evidence type="ECO:0000313" key="2">
    <source>
        <dbReference type="Proteomes" id="UP000286641"/>
    </source>
</evidence>
<feature type="compositionally biased region" description="Low complexity" evidence="1">
    <location>
        <begin position="139"/>
        <end position="148"/>
    </location>
</feature>
<feature type="compositionally biased region" description="Basic residues" evidence="1">
    <location>
        <begin position="113"/>
        <end position="124"/>
    </location>
</feature>
<protein>
    <submittedName>
        <fullName evidence="3">Basic proline-rich protein-like</fullName>
    </submittedName>
</protein>